<dbReference type="AlphaFoldDB" id="J7LGK1"/>
<dbReference type="RefSeq" id="WP_014912187.1">
    <property type="nucleotide sequence ID" value="NC_018524.1"/>
</dbReference>
<reference evidence="3" key="1">
    <citation type="journal article" date="2012" name="J. Bacteriol.">
        <title>Whole-Genome Sequence of Nocardiopsis alba Strain ATCC BAA-2165, Associated with Honeybees.</title>
        <authorList>
            <person name="Qiao J."/>
            <person name="Chen L."/>
            <person name="Li Y."/>
            <person name="Wang J."/>
            <person name="Zhang W."/>
            <person name="Chen S."/>
        </authorList>
    </citation>
    <scope>NUCLEOTIDE SEQUENCE [LARGE SCALE GENOMIC DNA]</scope>
    <source>
        <strain evidence="3">ATCC BAA-2165</strain>
    </source>
</reference>
<dbReference type="GO" id="GO:0016740">
    <property type="term" value="F:transferase activity"/>
    <property type="evidence" value="ECO:0007669"/>
    <property type="project" value="UniProtKB-KW"/>
</dbReference>
<evidence type="ECO:0000313" key="4">
    <source>
        <dbReference type="Proteomes" id="UP000003779"/>
    </source>
</evidence>
<feature type="domain" description="Aminoglycoside phosphotransferase" evidence="2">
    <location>
        <begin position="112"/>
        <end position="157"/>
    </location>
</feature>
<proteinExistence type="predicted"/>
<gene>
    <name evidence="3" type="ordered locus">B005_4771</name>
</gene>
<dbReference type="Pfam" id="PF01636">
    <property type="entry name" value="APH"/>
    <property type="match status" value="1"/>
</dbReference>
<dbReference type="KEGG" id="nal:B005_4771"/>
<protein>
    <submittedName>
        <fullName evidence="3">Phosphotransferase enzyme family protein</fullName>
    </submittedName>
</protein>
<dbReference type="InterPro" id="IPR011009">
    <property type="entry name" value="Kinase-like_dom_sf"/>
</dbReference>
<feature type="region of interest" description="Disordered" evidence="1">
    <location>
        <begin position="156"/>
        <end position="185"/>
    </location>
</feature>
<name>J7LGK1_NOCAA</name>
<dbReference type="SUPFAM" id="SSF56112">
    <property type="entry name" value="Protein kinase-like (PK-like)"/>
    <property type="match status" value="1"/>
</dbReference>
<dbReference type="eggNOG" id="COG0510">
    <property type="taxonomic scope" value="Bacteria"/>
</dbReference>
<dbReference type="PATRIC" id="fig|1205910.3.peg.4508"/>
<organism evidence="3 4">
    <name type="scientific">Nocardiopsis alba (strain ATCC BAA-2165 / BE74)</name>
    <dbReference type="NCBI Taxonomy" id="1205910"/>
    <lineage>
        <taxon>Bacteria</taxon>
        <taxon>Bacillati</taxon>
        <taxon>Actinomycetota</taxon>
        <taxon>Actinomycetes</taxon>
        <taxon>Streptosporangiales</taxon>
        <taxon>Nocardiopsidaceae</taxon>
        <taxon>Nocardiopsis</taxon>
    </lineage>
</organism>
<evidence type="ECO:0000313" key="3">
    <source>
        <dbReference type="EMBL" id="AFR09732.1"/>
    </source>
</evidence>
<dbReference type="InterPro" id="IPR002575">
    <property type="entry name" value="Aminoglycoside_PTrfase"/>
</dbReference>
<evidence type="ECO:0000259" key="2">
    <source>
        <dbReference type="Pfam" id="PF01636"/>
    </source>
</evidence>
<dbReference type="EMBL" id="CP003788">
    <property type="protein sequence ID" value="AFR09732.1"/>
    <property type="molecule type" value="Genomic_DNA"/>
</dbReference>
<dbReference type="Proteomes" id="UP000003779">
    <property type="component" value="Chromosome"/>
</dbReference>
<dbReference type="STRING" id="1205910.B005_4771"/>
<dbReference type="HOGENOM" id="CLU_066396_0_0_11"/>
<keyword evidence="3" id="KW-0808">Transferase</keyword>
<accession>J7LGK1</accession>
<evidence type="ECO:0000256" key="1">
    <source>
        <dbReference type="SAM" id="MobiDB-lite"/>
    </source>
</evidence>
<sequence length="270" mass="30222">METGHDRDHPLHGGMMNTVRRRGDRVVRLAPDHAPALHAFLTDLAATGFTGAPRPLALNPDGHEELTYLEGDVALPPFPAWALTDRTVTLVARLLRRYHDAAAEVPFDPGARWPTALSDPEGGPLLCHNDPCLENVVFRDGCAFALIDFDLAAPGRPRPPPLGRGRPGLLPRPDPGPRVGRRHRLPRRGRPHRLRLLADGYGLSHADRALLPATVVRYNEVSRAFVLDRVERGDPVFTRDLERLGGMARWDRRRDWLIEREPLFLRALTE</sequence>